<dbReference type="AlphaFoldDB" id="B6BMN1"/>
<keyword evidence="2" id="KW-1185">Reference proteome</keyword>
<evidence type="ECO:0000313" key="1">
    <source>
        <dbReference type="EMBL" id="EHP30852.1"/>
    </source>
</evidence>
<accession>H1FYN7</accession>
<sequence>MRKIIRNMLLISVVFLFTACSSPYRPVKPNEKLESKYLSYVVLNTDWRIDKDYERERDRYKEGTYYLGHIVENMKFHIYTDPYHYRMMKKHFTKDAYYRDSDIKEKVFTKNDKETGITYKKGWITYVNYLKCSGSVFSRGFGGSYYSGGVKFYSIKCGYYDTTETINDGKRTLVIDYRYTHNTKKPQEAKEREQIIKKAVKKAVSTLKIKNMDIKRMEKEGLMHYDKEFKSTKW</sequence>
<dbReference type="HOGENOM" id="CLU_1184543_0_0_7"/>
<evidence type="ECO:0008006" key="3">
    <source>
        <dbReference type="Google" id="ProtNLM"/>
    </source>
</evidence>
<dbReference type="Proteomes" id="UP000006431">
    <property type="component" value="Unassembled WGS sequence"/>
</dbReference>
<dbReference type="EMBL" id="AFRZ01000001">
    <property type="protein sequence ID" value="EHP30852.1"/>
    <property type="molecule type" value="Genomic_DNA"/>
</dbReference>
<organism evidence="1 2">
    <name type="scientific">Sulfurimonas gotlandica (strain DSM 19862 / JCM 16533 / GD1)</name>
    <dbReference type="NCBI Taxonomy" id="929558"/>
    <lineage>
        <taxon>Bacteria</taxon>
        <taxon>Pseudomonadati</taxon>
        <taxon>Campylobacterota</taxon>
        <taxon>Epsilonproteobacteria</taxon>
        <taxon>Campylobacterales</taxon>
        <taxon>Sulfurimonadaceae</taxon>
        <taxon>Sulfurimonas</taxon>
    </lineage>
</organism>
<gene>
    <name evidence="1" type="ORF">SMGD1_2329</name>
</gene>
<protein>
    <recommendedName>
        <fullName evidence="3">Lipoprotein</fullName>
    </recommendedName>
</protein>
<dbReference type="OrthoDB" id="9793905at2"/>
<comment type="caution">
    <text evidence="1">The sequence shown here is derived from an EMBL/GenBank/DDBJ whole genome shotgun (WGS) entry which is preliminary data.</text>
</comment>
<dbReference type="STRING" id="929558.SMGD1_2329"/>
<evidence type="ECO:0000313" key="2">
    <source>
        <dbReference type="Proteomes" id="UP000006431"/>
    </source>
</evidence>
<name>B6BMN1_SULGG</name>
<dbReference type="PROSITE" id="PS51257">
    <property type="entry name" value="PROKAR_LIPOPROTEIN"/>
    <property type="match status" value="1"/>
</dbReference>
<proteinExistence type="predicted"/>
<dbReference type="RefSeq" id="WP_008339569.1">
    <property type="nucleotide sequence ID" value="NZ_AFRZ01000001.1"/>
</dbReference>
<accession>B6BMN1</accession>
<reference evidence="1 2" key="1">
    <citation type="journal article" date="2012" name="Proc. Natl. Acad. Sci. U.S.A.">
        <title>Genome and physiology of a model Epsilonproteobacterium responsible for sulfide detoxification in marine oxygen depletion zones.</title>
        <authorList>
            <person name="Grote J."/>
            <person name="Schott T."/>
            <person name="Bruckner C.G."/>
            <person name="Glockner F.O."/>
            <person name="Jost G."/>
            <person name="Teeling H."/>
            <person name="Labrenz M."/>
            <person name="Jurgens K."/>
        </authorList>
    </citation>
    <scope>NUCLEOTIDE SEQUENCE [LARGE SCALE GENOMIC DNA]</scope>
    <source>
        <strain evidence="1 2">GD1</strain>
    </source>
</reference>
<dbReference type="PATRIC" id="fig|929558.5.peg.2319"/>